<organism evidence="2 3">
    <name type="scientific">Haemonchus contortus</name>
    <name type="common">Barber pole worm</name>
    <dbReference type="NCBI Taxonomy" id="6289"/>
    <lineage>
        <taxon>Eukaryota</taxon>
        <taxon>Metazoa</taxon>
        <taxon>Ecdysozoa</taxon>
        <taxon>Nematoda</taxon>
        <taxon>Chromadorea</taxon>
        <taxon>Rhabditida</taxon>
        <taxon>Rhabditina</taxon>
        <taxon>Rhabditomorpha</taxon>
        <taxon>Strongyloidea</taxon>
        <taxon>Trichostrongylidae</taxon>
        <taxon>Haemonchus</taxon>
    </lineage>
</organism>
<dbReference type="Proteomes" id="UP000025227">
    <property type="component" value="Unplaced"/>
</dbReference>
<feature type="transmembrane region" description="Helical" evidence="1">
    <location>
        <begin position="6"/>
        <end position="30"/>
    </location>
</feature>
<proteinExistence type="predicted"/>
<sequence length="68" mass="8139">MTISSFLPIFLIRGCCVYFILLHFLFFYVIATIKDYDNGAEYVARREKLQLRFKSRSRIRGRNRGKDN</sequence>
<dbReference type="WBParaSite" id="HCON_00109552-00001">
    <property type="protein sequence ID" value="HCON_00109552-00001"/>
    <property type="gene ID" value="HCON_00109552"/>
</dbReference>
<protein>
    <submittedName>
        <fullName evidence="3">Uncharacterized protein</fullName>
    </submittedName>
</protein>
<keyword evidence="2" id="KW-1185">Reference proteome</keyword>
<evidence type="ECO:0000256" key="1">
    <source>
        <dbReference type="SAM" id="Phobius"/>
    </source>
</evidence>
<reference evidence="3" key="1">
    <citation type="submission" date="2020-12" db="UniProtKB">
        <authorList>
            <consortium name="WormBaseParasite"/>
        </authorList>
    </citation>
    <scope>IDENTIFICATION</scope>
    <source>
        <strain evidence="3">MHco3</strain>
    </source>
</reference>
<keyword evidence="1" id="KW-0812">Transmembrane</keyword>
<name>A0A7I4YK93_HAECO</name>
<keyword evidence="1" id="KW-1133">Transmembrane helix</keyword>
<accession>A0A7I4YK93</accession>
<dbReference type="AlphaFoldDB" id="A0A7I4YK93"/>
<keyword evidence="1" id="KW-0472">Membrane</keyword>
<evidence type="ECO:0000313" key="3">
    <source>
        <dbReference type="WBParaSite" id="HCON_00109552-00001"/>
    </source>
</evidence>
<evidence type="ECO:0000313" key="2">
    <source>
        <dbReference type="Proteomes" id="UP000025227"/>
    </source>
</evidence>